<dbReference type="PANTHER" id="PTHR33371">
    <property type="entry name" value="INTERMEMBRANE PHOSPHOLIPID TRANSPORT SYSTEM BINDING PROTEIN MLAD-RELATED"/>
    <property type="match status" value="1"/>
</dbReference>
<evidence type="ECO:0000313" key="2">
    <source>
        <dbReference type="EMBL" id="MBM3116190.1"/>
    </source>
</evidence>
<organism evidence="2 3">
    <name type="scientific">Jeongeupia naejangsanensis</name>
    <dbReference type="NCBI Taxonomy" id="613195"/>
    <lineage>
        <taxon>Bacteria</taxon>
        <taxon>Pseudomonadati</taxon>
        <taxon>Pseudomonadota</taxon>
        <taxon>Betaproteobacteria</taxon>
        <taxon>Neisseriales</taxon>
        <taxon>Chitinibacteraceae</taxon>
        <taxon>Jeongeupia</taxon>
    </lineage>
</organism>
<dbReference type="InterPro" id="IPR003399">
    <property type="entry name" value="Mce/MlaD"/>
</dbReference>
<name>A0ABS2BKQ2_9NEIS</name>
<dbReference type="Pfam" id="PF02470">
    <property type="entry name" value="MlaD"/>
    <property type="match status" value="1"/>
</dbReference>
<evidence type="ECO:0000259" key="1">
    <source>
        <dbReference type="Pfam" id="PF02470"/>
    </source>
</evidence>
<dbReference type="PANTHER" id="PTHR33371:SF4">
    <property type="entry name" value="INTERMEMBRANE PHOSPHOLIPID TRANSPORT SYSTEM BINDING PROTEIN MLAD"/>
    <property type="match status" value="1"/>
</dbReference>
<gene>
    <name evidence="2" type="ORF">JMJ54_10115</name>
</gene>
<feature type="domain" description="Mce/MlaD" evidence="1">
    <location>
        <begin position="40"/>
        <end position="140"/>
    </location>
</feature>
<accession>A0ABS2BKQ2</accession>
<dbReference type="EMBL" id="JAESND010000004">
    <property type="protein sequence ID" value="MBM3116190.1"/>
    <property type="molecule type" value="Genomic_DNA"/>
</dbReference>
<reference evidence="2 3" key="1">
    <citation type="submission" date="2021-01" db="EMBL/GenBank/DDBJ databases">
        <title>Draft Genome Sequence and Polyhydroxyalkanoate Biosynthetic Potential of Jeongeupia naejangsanensis Type Strain DSM 24253.</title>
        <authorList>
            <person name="Turrini P."/>
            <person name="Artuso I."/>
            <person name="Lugli G.A."/>
            <person name="Frangipani E."/>
            <person name="Ventura M."/>
            <person name="Visca P."/>
        </authorList>
    </citation>
    <scope>NUCLEOTIDE SEQUENCE [LARGE SCALE GENOMIC DNA]</scope>
    <source>
        <strain evidence="2 3">DSM 24253</strain>
    </source>
</reference>
<protein>
    <submittedName>
        <fullName evidence="2">MCE family protein</fullName>
    </submittedName>
</protein>
<evidence type="ECO:0000313" key="3">
    <source>
        <dbReference type="Proteomes" id="UP000809431"/>
    </source>
</evidence>
<sequence>MTPRQSHIRLGLFVTLALALALVLLIAFGAGRWFSNAPVMETYFNESVKGLDVGSSVRYRGVAIGEVSKIGFAASKYPEAADSSWRHHYVLVEMRLRPETLGPRADATLNQHVLDGEIARGLRVRIAPQGLTGANYLEIDYIEGKPSPVLPINWKPTALYVPSARSTVGQLLNATQSIAEKLEKLDLQTMVDKVSQAADTVDSKLNAMPLEEIGRNTQKATEQLAAMPLKPIGDETLALVRELRQNNVRLGTLLADPALASAPADLQATLKSANALLANPAWHQSLDRLNHSLGEIDRLLLNRNAQLGHTLDNLYSGSSELDALLRDIRANPSSLLFSEPPPAYPLPQR</sequence>
<proteinExistence type="predicted"/>
<dbReference type="Proteomes" id="UP000809431">
    <property type="component" value="Unassembled WGS sequence"/>
</dbReference>
<dbReference type="RefSeq" id="WP_203538332.1">
    <property type="nucleotide sequence ID" value="NZ_JAESND010000004.1"/>
</dbReference>
<dbReference type="InterPro" id="IPR052336">
    <property type="entry name" value="MlaD_Phospholipid_Transporter"/>
</dbReference>
<comment type="caution">
    <text evidence="2">The sequence shown here is derived from an EMBL/GenBank/DDBJ whole genome shotgun (WGS) entry which is preliminary data.</text>
</comment>
<keyword evidence="3" id="KW-1185">Reference proteome</keyword>